<accession>A0A8X6WGW5</accession>
<dbReference type="InterPro" id="IPR052338">
    <property type="entry name" value="Transposase_5"/>
</dbReference>
<dbReference type="AlphaFoldDB" id="A0A8X6WGW5"/>
<dbReference type="InterPro" id="IPR002492">
    <property type="entry name" value="Transposase_Tc1-like"/>
</dbReference>
<name>A0A8X6WGW5_TRICX</name>
<dbReference type="EMBL" id="BMAU01021429">
    <property type="protein sequence ID" value="GFY34867.1"/>
    <property type="molecule type" value="Genomic_DNA"/>
</dbReference>
<dbReference type="PANTHER" id="PTHR23022:SF135">
    <property type="entry name" value="SI:DKEY-77F5.3"/>
    <property type="match status" value="1"/>
</dbReference>
<keyword evidence="4" id="KW-1185">Reference proteome</keyword>
<dbReference type="GO" id="GO:0005634">
    <property type="term" value="C:nucleus"/>
    <property type="evidence" value="ECO:0007669"/>
    <property type="project" value="UniProtKB-SubCell"/>
</dbReference>
<dbReference type="PANTHER" id="PTHR23022">
    <property type="entry name" value="TRANSPOSABLE ELEMENT-RELATED"/>
    <property type="match status" value="1"/>
</dbReference>
<dbReference type="Proteomes" id="UP000887159">
    <property type="component" value="Unassembled WGS sequence"/>
</dbReference>
<dbReference type="GO" id="GO:0006313">
    <property type="term" value="P:DNA transposition"/>
    <property type="evidence" value="ECO:0007669"/>
    <property type="project" value="InterPro"/>
</dbReference>
<comment type="subcellular location">
    <subcellularLocation>
        <location evidence="1">Nucleus</location>
    </subcellularLocation>
</comment>
<dbReference type="SUPFAM" id="SSF46689">
    <property type="entry name" value="Homeodomain-like"/>
    <property type="match status" value="1"/>
</dbReference>
<evidence type="ECO:0000256" key="1">
    <source>
        <dbReference type="ARBA" id="ARBA00004123"/>
    </source>
</evidence>
<dbReference type="GO" id="GO:0003677">
    <property type="term" value="F:DNA binding"/>
    <property type="evidence" value="ECO:0007669"/>
    <property type="project" value="InterPro"/>
</dbReference>
<comment type="caution">
    <text evidence="3">The sequence shown here is derived from an EMBL/GenBank/DDBJ whole genome shotgun (WGS) entry which is preliminary data.</text>
</comment>
<proteinExistence type="predicted"/>
<reference evidence="3" key="1">
    <citation type="submission" date="2020-08" db="EMBL/GenBank/DDBJ databases">
        <title>Multicomponent nature underlies the extraordinary mechanical properties of spider dragline silk.</title>
        <authorList>
            <person name="Kono N."/>
            <person name="Nakamura H."/>
            <person name="Mori M."/>
            <person name="Yoshida Y."/>
            <person name="Ohtoshi R."/>
            <person name="Malay A.D."/>
            <person name="Moran D.A.P."/>
            <person name="Tomita M."/>
            <person name="Numata K."/>
            <person name="Arakawa K."/>
        </authorList>
    </citation>
    <scope>NUCLEOTIDE SEQUENCE</scope>
</reference>
<evidence type="ECO:0000259" key="2">
    <source>
        <dbReference type="Pfam" id="PF01498"/>
    </source>
</evidence>
<dbReference type="Gene3D" id="3.30.420.10">
    <property type="entry name" value="Ribonuclease H-like superfamily/Ribonuclease H"/>
    <property type="match status" value="1"/>
</dbReference>
<organism evidence="3 4">
    <name type="scientific">Trichonephila clavipes</name>
    <name type="common">Golden silk orbweaver</name>
    <name type="synonym">Nephila clavipes</name>
    <dbReference type="NCBI Taxonomy" id="2585209"/>
    <lineage>
        <taxon>Eukaryota</taxon>
        <taxon>Metazoa</taxon>
        <taxon>Ecdysozoa</taxon>
        <taxon>Arthropoda</taxon>
        <taxon>Chelicerata</taxon>
        <taxon>Arachnida</taxon>
        <taxon>Araneae</taxon>
        <taxon>Araneomorphae</taxon>
        <taxon>Entelegynae</taxon>
        <taxon>Araneoidea</taxon>
        <taxon>Nephilidae</taxon>
        <taxon>Trichonephila</taxon>
    </lineage>
</organism>
<dbReference type="Pfam" id="PF01498">
    <property type="entry name" value="HTH_Tnp_Tc3_2"/>
    <property type="match status" value="1"/>
</dbReference>
<dbReference type="InterPro" id="IPR036397">
    <property type="entry name" value="RNaseH_sf"/>
</dbReference>
<gene>
    <name evidence="3" type="primary">tc1a</name>
    <name evidence="3" type="ORF">TNCV_154401</name>
</gene>
<evidence type="ECO:0000313" key="4">
    <source>
        <dbReference type="Proteomes" id="UP000887159"/>
    </source>
</evidence>
<feature type="domain" description="Transposase Tc1-like" evidence="2">
    <location>
        <begin position="87"/>
        <end position="160"/>
    </location>
</feature>
<protein>
    <submittedName>
        <fullName evidence="3">Transposable element Tc1 transposase</fullName>
    </submittedName>
</protein>
<dbReference type="InterPro" id="IPR009057">
    <property type="entry name" value="Homeodomain-like_sf"/>
</dbReference>
<dbReference type="GO" id="GO:0015074">
    <property type="term" value="P:DNA integration"/>
    <property type="evidence" value="ECO:0007669"/>
    <property type="project" value="InterPro"/>
</dbReference>
<evidence type="ECO:0000313" key="3">
    <source>
        <dbReference type="EMBL" id="GFY34867.1"/>
    </source>
</evidence>
<sequence>MSGAYQRAQRSCSAPSDYLFVGRRNNASQRAWQQKRRNECKNLREIGKTVGKTHSSIQRVINNYTSSKSIISKPHSGRPSKLTLREKRYVFKSICLNPRLSASQIANDIRERFKKLFMKIHTIRKILKKAGYHGRVAHKKLHISAVNRQKRLDFANEHVNKPPQFWEKVLFSDESKFCIFGIKGRKLVLRKQGTALEKENLVPKVKHGGDGVMVWGCRAANVVGRLTFIDSTLNHMGYINILKENLKQGEQDLNLGDDFWLQQDNDPKHTAHNVELWLLYNIKNQLRSPPQSPDLNPIEHLWNLLERKIGQHPITSK</sequence>